<accession>A0A0W0F9R3</accession>
<comment type="caution">
    <text evidence="2">The sequence shown here is derived from an EMBL/GenBank/DDBJ whole genome shotgun (WGS) entry which is preliminary data.</text>
</comment>
<feature type="region of interest" description="Disordered" evidence="1">
    <location>
        <begin position="245"/>
        <end position="280"/>
    </location>
</feature>
<evidence type="ECO:0000313" key="3">
    <source>
        <dbReference type="Proteomes" id="UP000054988"/>
    </source>
</evidence>
<protein>
    <submittedName>
        <fullName evidence="2">Putative reverse transcriptase-rnase h-integrase</fullName>
    </submittedName>
</protein>
<feature type="compositionally biased region" description="Basic and acidic residues" evidence="1">
    <location>
        <begin position="172"/>
        <end position="184"/>
    </location>
</feature>
<feature type="compositionally biased region" description="Acidic residues" evidence="1">
    <location>
        <begin position="420"/>
        <end position="430"/>
    </location>
</feature>
<feature type="region of interest" description="Disordered" evidence="1">
    <location>
        <begin position="408"/>
        <end position="447"/>
    </location>
</feature>
<keyword evidence="2" id="KW-0548">Nucleotidyltransferase</keyword>
<sequence>MSDASSAASSSSLVGSQPARNPSPVPTVSGEGRYGENITFPNGLKPNPYQLLHLFNTEPYNDQIRSTANQHNRLEPCVKSLFFLRTQRKLFERIVESCSLKIANQVMYACNDQLGLEGPITVPSTFPFHPHLSMPPPADPRAMSEYPDPLTFSLLDRLGRQTDGNGYPRPNLNDDRSLISRLTDKPVGSEAGLPVAPSSSPGPDNALIYPDPTPDPNVKYKVKRLKPQFRPRVEHIPTVGGEVALAESEDAVKDDDRENRTPENVKDPPIVSLRSPTPAPTPMMQLVDRVSALCADWSAILPDIARSTCVADASRLSLDIHLDTALTNEGLAALCVEGLIRAQTLCRMVTVMTMSETMMTSPTTISEGNVEMLVKEYDQDAQLLFVEADPKKVRLLSVEERQAMGWQPVSDTPATLKMEMEDEMPEDDDRPDTSYDYNAELYGDGES</sequence>
<dbReference type="Proteomes" id="UP000054988">
    <property type="component" value="Unassembled WGS sequence"/>
</dbReference>
<keyword evidence="2" id="KW-0808">Transferase</keyword>
<feature type="compositionally biased region" description="Low complexity" evidence="1">
    <location>
        <begin position="1"/>
        <end position="12"/>
    </location>
</feature>
<feature type="region of interest" description="Disordered" evidence="1">
    <location>
        <begin position="1"/>
        <end position="37"/>
    </location>
</feature>
<proteinExistence type="predicted"/>
<name>A0A0W0F9R3_MONRR</name>
<dbReference type="AlphaFoldDB" id="A0A0W0F9R3"/>
<feature type="compositionally biased region" description="Basic and acidic residues" evidence="1">
    <location>
        <begin position="250"/>
        <end position="266"/>
    </location>
</feature>
<reference evidence="2 3" key="1">
    <citation type="submission" date="2015-12" db="EMBL/GenBank/DDBJ databases">
        <title>Draft genome sequence of Moniliophthora roreri, the causal agent of frosty pod rot of cacao.</title>
        <authorList>
            <person name="Aime M.C."/>
            <person name="Diaz-Valderrama J.R."/>
            <person name="Kijpornyongpan T."/>
            <person name="Phillips-Mora W."/>
        </authorList>
    </citation>
    <scope>NUCLEOTIDE SEQUENCE [LARGE SCALE GENOMIC DNA]</scope>
    <source>
        <strain evidence="2 3">MCA 2952</strain>
    </source>
</reference>
<feature type="region of interest" description="Disordered" evidence="1">
    <location>
        <begin position="158"/>
        <end position="215"/>
    </location>
</feature>
<keyword evidence="2" id="KW-0695">RNA-directed DNA polymerase</keyword>
<evidence type="ECO:0000256" key="1">
    <source>
        <dbReference type="SAM" id="MobiDB-lite"/>
    </source>
</evidence>
<evidence type="ECO:0000313" key="2">
    <source>
        <dbReference type="EMBL" id="KTB33038.1"/>
    </source>
</evidence>
<dbReference type="EMBL" id="LATX01002192">
    <property type="protein sequence ID" value="KTB33038.1"/>
    <property type="molecule type" value="Genomic_DNA"/>
</dbReference>
<gene>
    <name evidence="2" type="ORF">WG66_14366</name>
</gene>
<dbReference type="GO" id="GO:0003964">
    <property type="term" value="F:RNA-directed DNA polymerase activity"/>
    <property type="evidence" value="ECO:0007669"/>
    <property type="project" value="UniProtKB-KW"/>
</dbReference>
<organism evidence="2 3">
    <name type="scientific">Moniliophthora roreri</name>
    <name type="common">Frosty pod rot fungus</name>
    <name type="synonym">Monilia roreri</name>
    <dbReference type="NCBI Taxonomy" id="221103"/>
    <lineage>
        <taxon>Eukaryota</taxon>
        <taxon>Fungi</taxon>
        <taxon>Dikarya</taxon>
        <taxon>Basidiomycota</taxon>
        <taxon>Agaricomycotina</taxon>
        <taxon>Agaricomycetes</taxon>
        <taxon>Agaricomycetidae</taxon>
        <taxon>Agaricales</taxon>
        <taxon>Marasmiineae</taxon>
        <taxon>Marasmiaceae</taxon>
        <taxon>Moniliophthora</taxon>
    </lineage>
</organism>